<evidence type="ECO:0000313" key="3">
    <source>
        <dbReference type="EMBL" id="KAF1972600.1"/>
    </source>
</evidence>
<dbReference type="InterPro" id="IPR056884">
    <property type="entry name" value="NPHP3-like_N"/>
</dbReference>
<reference evidence="3" key="1">
    <citation type="journal article" date="2020" name="Stud. Mycol.">
        <title>101 Dothideomycetes genomes: a test case for predicting lifestyles and emergence of pathogens.</title>
        <authorList>
            <person name="Haridas S."/>
            <person name="Albert R."/>
            <person name="Binder M."/>
            <person name="Bloem J."/>
            <person name="Labutti K."/>
            <person name="Salamov A."/>
            <person name="Andreopoulos B."/>
            <person name="Baker S."/>
            <person name="Barry K."/>
            <person name="Bills G."/>
            <person name="Bluhm B."/>
            <person name="Cannon C."/>
            <person name="Castanera R."/>
            <person name="Culley D."/>
            <person name="Daum C."/>
            <person name="Ezra D."/>
            <person name="Gonzalez J."/>
            <person name="Henrissat B."/>
            <person name="Kuo A."/>
            <person name="Liang C."/>
            <person name="Lipzen A."/>
            <person name="Lutzoni F."/>
            <person name="Magnuson J."/>
            <person name="Mondo S."/>
            <person name="Nolan M."/>
            <person name="Ohm R."/>
            <person name="Pangilinan J."/>
            <person name="Park H.-J."/>
            <person name="Ramirez L."/>
            <person name="Alfaro M."/>
            <person name="Sun H."/>
            <person name="Tritt A."/>
            <person name="Yoshinaga Y."/>
            <person name="Zwiers L.-H."/>
            <person name="Turgeon B."/>
            <person name="Goodwin S."/>
            <person name="Spatafora J."/>
            <person name="Crous P."/>
            <person name="Grigoriev I."/>
        </authorList>
    </citation>
    <scope>NUCLEOTIDE SEQUENCE</scope>
    <source>
        <strain evidence="3">CBS 107.79</strain>
    </source>
</reference>
<keyword evidence="1" id="KW-0677">Repeat</keyword>
<name>A0A6A5V7D8_9PLEO</name>
<organism evidence="3 4">
    <name type="scientific">Bimuria novae-zelandiae CBS 107.79</name>
    <dbReference type="NCBI Taxonomy" id="1447943"/>
    <lineage>
        <taxon>Eukaryota</taxon>
        <taxon>Fungi</taxon>
        <taxon>Dikarya</taxon>
        <taxon>Ascomycota</taxon>
        <taxon>Pezizomycotina</taxon>
        <taxon>Dothideomycetes</taxon>
        <taxon>Pleosporomycetidae</taxon>
        <taxon>Pleosporales</taxon>
        <taxon>Massarineae</taxon>
        <taxon>Didymosphaeriaceae</taxon>
        <taxon>Bimuria</taxon>
    </lineage>
</organism>
<dbReference type="EMBL" id="ML976685">
    <property type="protein sequence ID" value="KAF1972600.1"/>
    <property type="molecule type" value="Genomic_DNA"/>
</dbReference>
<accession>A0A6A5V7D8</accession>
<dbReference type="Pfam" id="PF24883">
    <property type="entry name" value="NPHP3_N"/>
    <property type="match status" value="1"/>
</dbReference>
<dbReference type="OrthoDB" id="674604at2759"/>
<keyword evidence="4" id="KW-1185">Reference proteome</keyword>
<dbReference type="AlphaFoldDB" id="A0A6A5V7D8"/>
<proteinExistence type="predicted"/>
<evidence type="ECO:0000256" key="1">
    <source>
        <dbReference type="ARBA" id="ARBA00022737"/>
    </source>
</evidence>
<protein>
    <recommendedName>
        <fullName evidence="2">Nephrocystin 3-like N-terminal domain-containing protein</fullName>
    </recommendedName>
</protein>
<dbReference type="Proteomes" id="UP000800036">
    <property type="component" value="Unassembled WGS sequence"/>
</dbReference>
<evidence type="ECO:0000259" key="2">
    <source>
        <dbReference type="Pfam" id="PF24883"/>
    </source>
</evidence>
<feature type="domain" description="Nephrocystin 3-like N-terminal" evidence="2">
    <location>
        <begin position="11"/>
        <end position="118"/>
    </location>
</feature>
<gene>
    <name evidence="3" type="ORF">BU23DRAFT_154871</name>
</gene>
<evidence type="ECO:0000313" key="4">
    <source>
        <dbReference type="Proteomes" id="UP000800036"/>
    </source>
</evidence>
<sequence length="125" mass="14053">MHLLAAQPSRHGQVDEQRLAASFFSRGGGDTGQADKFVTSIAVQLADNTTTSRQHIRDAVAERGNIAQQSLRDQWQRLVLRPLSKLHEPGPYIIVIDALDECDNDDNVQIIVRLLAEARWLDRVR</sequence>